<dbReference type="InterPro" id="IPR001278">
    <property type="entry name" value="Arg-tRNA-ligase"/>
</dbReference>
<evidence type="ECO:0000256" key="12">
    <source>
        <dbReference type="RuleBase" id="RU363038"/>
    </source>
</evidence>
<dbReference type="GeneID" id="51863737"/>
<feature type="domain" description="Arginyl tRNA synthetase N-terminal" evidence="14">
    <location>
        <begin position="9"/>
        <end position="89"/>
    </location>
</feature>
<evidence type="ECO:0000256" key="4">
    <source>
        <dbReference type="ARBA" id="ARBA00022490"/>
    </source>
</evidence>
<dbReference type="Gene3D" id="3.40.50.620">
    <property type="entry name" value="HUPs"/>
    <property type="match status" value="1"/>
</dbReference>
<dbReference type="eggNOG" id="COG0018">
    <property type="taxonomic scope" value="Bacteria"/>
</dbReference>
<evidence type="ECO:0000256" key="5">
    <source>
        <dbReference type="ARBA" id="ARBA00022598"/>
    </source>
</evidence>
<dbReference type="SMART" id="SM00836">
    <property type="entry name" value="DALR_1"/>
    <property type="match status" value="1"/>
</dbReference>
<dbReference type="CDD" id="cd07956">
    <property type="entry name" value="Anticodon_Ia_Arg"/>
    <property type="match status" value="1"/>
</dbReference>
<keyword evidence="4 11" id="KW-0963">Cytoplasm</keyword>
<evidence type="ECO:0000256" key="6">
    <source>
        <dbReference type="ARBA" id="ARBA00022741"/>
    </source>
</evidence>
<evidence type="ECO:0000313" key="15">
    <source>
        <dbReference type="EMBL" id="CCA56462.1"/>
    </source>
</evidence>
<feature type="domain" description="DALR anticodon binding" evidence="13">
    <location>
        <begin position="475"/>
        <end position="591"/>
    </location>
</feature>
<evidence type="ECO:0000259" key="14">
    <source>
        <dbReference type="SMART" id="SM01016"/>
    </source>
</evidence>
<comment type="subcellular location">
    <subcellularLocation>
        <location evidence="1 11">Cytoplasm</location>
    </subcellularLocation>
</comment>
<protein>
    <recommendedName>
        <fullName evidence="11">Arginine--tRNA ligase</fullName>
        <ecNumber evidence="11">6.1.1.19</ecNumber>
    </recommendedName>
    <alternativeName>
        <fullName evidence="11">Arginyl-tRNA synthetase</fullName>
        <shortName evidence="11">ArgRS</shortName>
    </alternativeName>
</protein>
<dbReference type="InterPro" id="IPR005148">
    <property type="entry name" value="Arg-tRNA-synth_N"/>
</dbReference>
<keyword evidence="7 11" id="KW-0067">ATP-binding</keyword>
<evidence type="ECO:0000256" key="7">
    <source>
        <dbReference type="ARBA" id="ARBA00022840"/>
    </source>
</evidence>
<dbReference type="PRINTS" id="PR01038">
    <property type="entry name" value="TRNASYNTHARG"/>
</dbReference>
<dbReference type="RefSeq" id="WP_015034378.1">
    <property type="nucleotide sequence ID" value="NC_018750.1"/>
</dbReference>
<dbReference type="HAMAP" id="MF_00123">
    <property type="entry name" value="Arg_tRNA_synth"/>
    <property type="match status" value="1"/>
</dbReference>
<keyword evidence="8 11" id="KW-0648">Protein biosynthesis</keyword>
<dbReference type="Pfam" id="PF03485">
    <property type="entry name" value="Arg_tRNA_synt_N"/>
    <property type="match status" value="1"/>
</dbReference>
<dbReference type="SMART" id="SM01016">
    <property type="entry name" value="Arg_tRNA_synt_N"/>
    <property type="match status" value="1"/>
</dbReference>
<keyword evidence="6 11" id="KW-0547">Nucleotide-binding</keyword>
<dbReference type="InterPro" id="IPR008909">
    <property type="entry name" value="DALR_anticod-bd"/>
</dbReference>
<comment type="subunit">
    <text evidence="3 11">Monomer.</text>
</comment>
<dbReference type="InterPro" id="IPR014729">
    <property type="entry name" value="Rossmann-like_a/b/a_fold"/>
</dbReference>
<gene>
    <name evidence="11" type="primary">argS</name>
    <name evidence="15" type="ordered locus">SVEN_3176</name>
</gene>
<dbReference type="SUPFAM" id="SSF47323">
    <property type="entry name" value="Anticodon-binding domain of a subclass of class I aminoacyl-tRNA synthetases"/>
    <property type="match status" value="1"/>
</dbReference>
<dbReference type="NCBIfam" id="TIGR00456">
    <property type="entry name" value="argS"/>
    <property type="match status" value="1"/>
</dbReference>
<evidence type="ECO:0000256" key="3">
    <source>
        <dbReference type="ARBA" id="ARBA00011245"/>
    </source>
</evidence>
<keyword evidence="16" id="KW-1185">Reference proteome</keyword>
<evidence type="ECO:0000256" key="1">
    <source>
        <dbReference type="ARBA" id="ARBA00004496"/>
    </source>
</evidence>
<dbReference type="KEGG" id="sve:SVEN_3176"/>
<dbReference type="InterPro" id="IPR035684">
    <property type="entry name" value="ArgRS_core"/>
</dbReference>
<comment type="catalytic activity">
    <reaction evidence="10 11">
        <text>tRNA(Arg) + L-arginine + ATP = L-arginyl-tRNA(Arg) + AMP + diphosphate</text>
        <dbReference type="Rhea" id="RHEA:20301"/>
        <dbReference type="Rhea" id="RHEA-COMP:9658"/>
        <dbReference type="Rhea" id="RHEA-COMP:9673"/>
        <dbReference type="ChEBI" id="CHEBI:30616"/>
        <dbReference type="ChEBI" id="CHEBI:32682"/>
        <dbReference type="ChEBI" id="CHEBI:33019"/>
        <dbReference type="ChEBI" id="CHEBI:78442"/>
        <dbReference type="ChEBI" id="CHEBI:78513"/>
        <dbReference type="ChEBI" id="CHEBI:456215"/>
        <dbReference type="EC" id="6.1.1.19"/>
    </reaction>
</comment>
<dbReference type="Gene3D" id="3.30.1360.70">
    <property type="entry name" value="Arginyl tRNA synthetase N-terminal domain"/>
    <property type="match status" value="1"/>
</dbReference>
<organism evidence="15 16">
    <name type="scientific">Streptomyces venezuelae (strain ATCC 10712 / CBS 650.69 / DSM 40230 / JCM 4526 / NBRC 13096 / PD 04745)</name>
    <dbReference type="NCBI Taxonomy" id="953739"/>
    <lineage>
        <taxon>Bacteria</taxon>
        <taxon>Bacillati</taxon>
        <taxon>Actinomycetota</taxon>
        <taxon>Actinomycetes</taxon>
        <taxon>Kitasatosporales</taxon>
        <taxon>Streptomycetaceae</taxon>
        <taxon>Streptomyces</taxon>
    </lineage>
</organism>
<keyword evidence="5 11" id="KW-0436">Ligase</keyword>
<dbReference type="EC" id="6.1.1.19" evidence="11"/>
<evidence type="ECO:0000256" key="9">
    <source>
        <dbReference type="ARBA" id="ARBA00023146"/>
    </source>
</evidence>
<dbReference type="InterPro" id="IPR036695">
    <property type="entry name" value="Arg-tRNA-synth_N_sf"/>
</dbReference>
<dbReference type="PANTHER" id="PTHR11956">
    <property type="entry name" value="ARGINYL-TRNA SYNTHETASE"/>
    <property type="match status" value="1"/>
</dbReference>
<proteinExistence type="inferred from homology"/>
<feature type="short sequence motif" description="'HIGH' region" evidence="11">
    <location>
        <begin position="125"/>
        <end position="135"/>
    </location>
</feature>
<dbReference type="SUPFAM" id="SSF52374">
    <property type="entry name" value="Nucleotidylyl transferase"/>
    <property type="match status" value="1"/>
</dbReference>
<dbReference type="GO" id="GO:0004814">
    <property type="term" value="F:arginine-tRNA ligase activity"/>
    <property type="evidence" value="ECO:0007669"/>
    <property type="project" value="UniProtKB-UniRule"/>
</dbReference>
<dbReference type="Pfam" id="PF05746">
    <property type="entry name" value="DALR_1"/>
    <property type="match status" value="1"/>
</dbReference>
<name>F2R902_STRVP</name>
<dbReference type="FunFam" id="3.40.50.620:FF:000030">
    <property type="entry name" value="Arginine--tRNA ligase"/>
    <property type="match status" value="1"/>
</dbReference>
<dbReference type="InterPro" id="IPR009080">
    <property type="entry name" value="tRNAsynth_Ia_anticodon-bd"/>
</dbReference>
<dbReference type="GO" id="GO:0005737">
    <property type="term" value="C:cytoplasm"/>
    <property type="evidence" value="ECO:0007669"/>
    <property type="project" value="UniProtKB-SubCell"/>
</dbReference>
<reference evidence="15 16" key="1">
    <citation type="journal article" date="2011" name="BMC Genomics">
        <title>Genome-wide analysis of the role of GlnR in Streptomyces venezuelae provides new insights into global nitrogen regulation in actinomycetes.</title>
        <authorList>
            <person name="Pullan S.T."/>
            <person name="Bibb M.J."/>
            <person name="Merrick M."/>
        </authorList>
    </citation>
    <scope>NUCLEOTIDE SEQUENCE [LARGE SCALE GENOMIC DNA]</scope>
    <source>
        <strain evidence="16">ATCC 10712 / CBS 650.69 / DSM 40230 / JCM 4526 / NBRC 13096 / PD 04745</strain>
    </source>
</reference>
<dbReference type="Proteomes" id="UP000006854">
    <property type="component" value="Chromosome"/>
</dbReference>
<dbReference type="SUPFAM" id="SSF55190">
    <property type="entry name" value="Arginyl-tRNA synthetase (ArgRS), N-terminal 'additional' domain"/>
    <property type="match status" value="1"/>
</dbReference>
<evidence type="ECO:0000256" key="10">
    <source>
        <dbReference type="ARBA" id="ARBA00049339"/>
    </source>
</evidence>
<dbReference type="Pfam" id="PF00750">
    <property type="entry name" value="tRNA-synt_1d"/>
    <property type="match status" value="1"/>
</dbReference>
<dbReference type="GO" id="GO:0006420">
    <property type="term" value="P:arginyl-tRNA aminoacylation"/>
    <property type="evidence" value="ECO:0007669"/>
    <property type="project" value="UniProtKB-UniRule"/>
</dbReference>
<dbReference type="OrthoDB" id="9803211at2"/>
<evidence type="ECO:0000256" key="8">
    <source>
        <dbReference type="ARBA" id="ARBA00022917"/>
    </source>
</evidence>
<sequence>MASVPSLASTVQQRLADGLSAALPDAASADPLLRRSDRADFQANGILALAKQLKGNPRELATQVVAAIPENDVLKDIEVSGPGFLNITVTDAAIVRTLAARAADARLGVPFNESAGTTVIDYAQPNVAKEMHVGHLRSAVIGAAMVEILEFTGETVVRRHHIGDWGTQFGMLIQYLIEHPHELDHKDEDGAEVSGEEAMSNLNRLYKASRALFDSDEEFKTRARARVVDLQAGDERTLALWQRFVDESKIYFYSVFDKLDMDIRDGDVVGESGYNDMLTETCRILEESGVAVRSEGALCVFFDDVKGPDGNPTPLIVQKSDGGFGYAATDLSAIRDRVQNLKATSLLYVVDARQSLHFKMVFETARRAGWLNEDVKAVQLAFGTVLGKDGKPFKTREGETVRLVDLLDEAVDRATSVVREKAEKVGLTESEIVENGQYVGIGAVKYADLSTSAARDYKFDLDQMVSLNGDTSVYLQYAYARIKSIFGKAGDRTPVAHPELELAPAERALGLHLDQFAETVSDAATEYAPHKLTAYLYQLASLYTTFYDQCPVIKPEPAQEVAENRLFLCDLTARTLHQGMALLGIRTPERL</sequence>
<dbReference type="FunFam" id="1.10.730.10:FF:000008">
    <property type="entry name" value="Arginine--tRNA ligase"/>
    <property type="match status" value="1"/>
</dbReference>
<dbReference type="PROSITE" id="PS00178">
    <property type="entry name" value="AA_TRNA_LIGASE_I"/>
    <property type="match status" value="1"/>
</dbReference>
<dbReference type="InterPro" id="IPR001412">
    <property type="entry name" value="aa-tRNA-synth_I_CS"/>
</dbReference>
<evidence type="ECO:0000256" key="11">
    <source>
        <dbReference type="HAMAP-Rule" id="MF_00123"/>
    </source>
</evidence>
<evidence type="ECO:0000256" key="2">
    <source>
        <dbReference type="ARBA" id="ARBA00005594"/>
    </source>
</evidence>
<dbReference type="PATRIC" id="fig|953739.5.peg.5366"/>
<comment type="similarity">
    <text evidence="2 11 12">Belongs to the class-I aminoacyl-tRNA synthetase family.</text>
</comment>
<dbReference type="Gene3D" id="1.10.730.10">
    <property type="entry name" value="Isoleucyl-tRNA Synthetase, Domain 1"/>
    <property type="match status" value="1"/>
</dbReference>
<dbReference type="STRING" id="953739.SVEN_3176"/>
<dbReference type="EMBL" id="FR845719">
    <property type="protein sequence ID" value="CCA56462.1"/>
    <property type="molecule type" value="Genomic_DNA"/>
</dbReference>
<accession>F2R902</accession>
<dbReference type="CDD" id="cd00671">
    <property type="entry name" value="ArgRS_core"/>
    <property type="match status" value="1"/>
</dbReference>
<dbReference type="GO" id="GO:0005524">
    <property type="term" value="F:ATP binding"/>
    <property type="evidence" value="ECO:0007669"/>
    <property type="project" value="UniProtKB-UniRule"/>
</dbReference>
<dbReference type="HOGENOM" id="CLU_006406_5_1_11"/>
<keyword evidence="9 11" id="KW-0030">Aminoacyl-tRNA synthetase</keyword>
<evidence type="ECO:0000259" key="13">
    <source>
        <dbReference type="SMART" id="SM00836"/>
    </source>
</evidence>
<dbReference type="AlphaFoldDB" id="F2R902"/>
<dbReference type="PANTHER" id="PTHR11956:SF5">
    <property type="entry name" value="ARGININE--TRNA LIGASE, CYTOPLASMIC"/>
    <property type="match status" value="1"/>
</dbReference>
<evidence type="ECO:0000313" key="16">
    <source>
        <dbReference type="Proteomes" id="UP000006854"/>
    </source>
</evidence>